<evidence type="ECO:0000313" key="3">
    <source>
        <dbReference type="EMBL" id="GLI33981.1"/>
    </source>
</evidence>
<feature type="transmembrane region" description="Helical" evidence="1">
    <location>
        <begin position="235"/>
        <end position="258"/>
    </location>
</feature>
<dbReference type="InterPro" id="IPR001173">
    <property type="entry name" value="Glyco_trans_2-like"/>
</dbReference>
<dbReference type="GO" id="GO:0016740">
    <property type="term" value="F:transferase activity"/>
    <property type="evidence" value="ECO:0007669"/>
    <property type="project" value="UniProtKB-KW"/>
</dbReference>
<dbReference type="AlphaFoldDB" id="A0A9W6FTR9"/>
<comment type="caution">
    <text evidence="3">The sequence shown here is derived from an EMBL/GenBank/DDBJ whole genome shotgun (WGS) entry which is preliminary data.</text>
</comment>
<name>A0A9W6FTR9_9BACT</name>
<gene>
    <name evidence="3" type="ORF">DAMNIGENAA_14140</name>
</gene>
<organism evidence="3 4">
    <name type="scientific">Desulforhabdus amnigena</name>
    <dbReference type="NCBI Taxonomy" id="40218"/>
    <lineage>
        <taxon>Bacteria</taxon>
        <taxon>Pseudomonadati</taxon>
        <taxon>Thermodesulfobacteriota</taxon>
        <taxon>Syntrophobacteria</taxon>
        <taxon>Syntrophobacterales</taxon>
        <taxon>Syntrophobacteraceae</taxon>
        <taxon>Desulforhabdus</taxon>
    </lineage>
</organism>
<feature type="domain" description="Glycosyltransferase 2-like" evidence="2">
    <location>
        <begin position="8"/>
        <end position="168"/>
    </location>
</feature>
<dbReference type="RefSeq" id="WP_281793257.1">
    <property type="nucleotide sequence ID" value="NZ_BSDR01000001.1"/>
</dbReference>
<keyword evidence="1" id="KW-0812">Transmembrane</keyword>
<evidence type="ECO:0000256" key="1">
    <source>
        <dbReference type="SAM" id="Phobius"/>
    </source>
</evidence>
<dbReference type="Gene3D" id="3.90.550.10">
    <property type="entry name" value="Spore Coat Polysaccharide Biosynthesis Protein SpsA, Chain A"/>
    <property type="match status" value="1"/>
</dbReference>
<dbReference type="SUPFAM" id="SSF53448">
    <property type="entry name" value="Nucleotide-diphospho-sugar transferases"/>
    <property type="match status" value="1"/>
</dbReference>
<keyword evidence="4" id="KW-1185">Reference proteome</keyword>
<proteinExistence type="predicted"/>
<feature type="transmembrane region" description="Helical" evidence="1">
    <location>
        <begin position="270"/>
        <end position="295"/>
    </location>
</feature>
<keyword evidence="1" id="KW-1133">Transmembrane helix</keyword>
<dbReference type="EMBL" id="BSDR01000001">
    <property type="protein sequence ID" value="GLI33981.1"/>
    <property type="molecule type" value="Genomic_DNA"/>
</dbReference>
<dbReference type="InterPro" id="IPR029044">
    <property type="entry name" value="Nucleotide-diphossugar_trans"/>
</dbReference>
<dbReference type="PANTHER" id="PTHR48090:SF6">
    <property type="entry name" value="SLR5056 PROTEIN"/>
    <property type="match status" value="1"/>
</dbReference>
<evidence type="ECO:0000313" key="4">
    <source>
        <dbReference type="Proteomes" id="UP001144372"/>
    </source>
</evidence>
<keyword evidence="1" id="KW-0472">Membrane</keyword>
<reference evidence="3" key="1">
    <citation type="submission" date="2022-12" db="EMBL/GenBank/DDBJ databases">
        <title>Reference genome sequencing for broad-spectrum identification of bacterial and archaeal isolates by mass spectrometry.</title>
        <authorList>
            <person name="Sekiguchi Y."/>
            <person name="Tourlousse D.M."/>
        </authorList>
    </citation>
    <scope>NUCLEOTIDE SEQUENCE</scope>
    <source>
        <strain evidence="3">ASRB1</strain>
    </source>
</reference>
<dbReference type="Pfam" id="PF00535">
    <property type="entry name" value="Glycos_transf_2"/>
    <property type="match status" value="1"/>
</dbReference>
<dbReference type="Proteomes" id="UP001144372">
    <property type="component" value="Unassembled WGS sequence"/>
</dbReference>
<dbReference type="InterPro" id="IPR050256">
    <property type="entry name" value="Glycosyltransferase_2"/>
</dbReference>
<sequence length="329" mass="37020">MKKLIIQIPCYNEEQTLGITLSSLPRDVPGVDKVEWLVIDDGSRDRTVEVAREHGVDHIVRHPRNLGLARAFMKGIDASLLAGADVIVNTDADNQYNAEDIRKLIAPILEGEAELVIGDRPIGDIEDFSILKKTLQRMGSWVVRKVSGTSVQDAPSGFRAISRSAARRLIVFDSYTYTLETIIQAGKQGIAVVSVPIRTNGKLRESRLVRSIPSYVARSIQTILRIYIIYSPFKFFMTLSGMSFLLSIGFFCIFLYFFAMGREDTHIPTLLTSGLFFLFALFLLILGILADLLAINRKLLEDIRRRLFRLEENHPASERGLSEALEEME</sequence>
<evidence type="ECO:0000259" key="2">
    <source>
        <dbReference type="Pfam" id="PF00535"/>
    </source>
</evidence>
<dbReference type="CDD" id="cd04179">
    <property type="entry name" value="DPM_DPG-synthase_like"/>
    <property type="match status" value="1"/>
</dbReference>
<dbReference type="PANTHER" id="PTHR48090">
    <property type="entry name" value="UNDECAPRENYL-PHOSPHATE 4-DEOXY-4-FORMAMIDO-L-ARABINOSE TRANSFERASE-RELATED"/>
    <property type="match status" value="1"/>
</dbReference>
<keyword evidence="3" id="KW-0808">Transferase</keyword>
<accession>A0A9W6FTR9</accession>
<protein>
    <submittedName>
        <fullName evidence="3">Glycosyl transferase</fullName>
    </submittedName>
</protein>